<dbReference type="Proteomes" id="UP001200073">
    <property type="component" value="Segment"/>
</dbReference>
<protein>
    <recommendedName>
        <fullName evidence="1">DNA (cytosine-5-)-methyltransferase</fullName>
        <ecNumber evidence="1">2.1.1.37</ecNumber>
    </recommendedName>
</protein>
<dbReference type="GO" id="GO:0044027">
    <property type="term" value="P:negative regulation of gene expression via chromosomal CpG island methylation"/>
    <property type="evidence" value="ECO:0007669"/>
    <property type="project" value="TreeGrafter"/>
</dbReference>
<dbReference type="PROSITE" id="PS51679">
    <property type="entry name" value="SAM_MT_C5"/>
    <property type="match status" value="1"/>
</dbReference>
<dbReference type="RefSeq" id="YP_010677750.1">
    <property type="nucleotide sequence ID" value="NC_071025.1"/>
</dbReference>
<keyword evidence="2 8" id="KW-0489">Methyltransferase</keyword>
<dbReference type="Pfam" id="PF00145">
    <property type="entry name" value="DNA_methylase"/>
    <property type="match status" value="2"/>
</dbReference>
<sequence length="324" mass="34716">MKALDLFAGTGWGVACKALGIDEEGVELMPEAVATRTANGMTTILRDVWDSILGAPRGDYELLIASPPCQTFSMAGNGAGRRALADVLHLVERRVYEWPEALREATAGLDPRTALVLVPLAHVERDRPTYVAFEQVPSVLPVWEACADVMRELGYSVATGVVGVESFGVSQTRKRAILVARADGKEARLPAPTHSRYFSHAPAELDPETARWASMAETIGWGFTDRPAPTFCNSGHGGAGIEWGGNSIRKAMRSASLSGEGWIAKPGAEPGTNDAIRVTPAEAAALQSYPADFDWQGSKTKQYLQIGNAVPPLFAEAVLRELTS</sequence>
<dbReference type="GO" id="GO:0003677">
    <property type="term" value="F:DNA binding"/>
    <property type="evidence" value="ECO:0007669"/>
    <property type="project" value="TreeGrafter"/>
</dbReference>
<reference evidence="9" key="1">
    <citation type="submission" date="2021-11" db="EMBL/GenBank/DDBJ databases">
        <authorList>
            <person name="Furlong K.P."/>
            <person name="Ghanmi N."/>
            <person name="Islam M.S."/>
            <person name="Jung D."/>
            <person name="Madani M.T."/>
            <person name="Petrova A."/>
            <person name="Ristovski M."/>
            <person name="Salikini A."/>
            <person name="Uppal M."/>
            <person name="Tran A."/>
            <person name="Tremblay V."/>
            <person name="Williams E."/>
            <person name="Giles L."/>
            <person name="McCarthy L."/>
            <person name="Wheaton K.A."/>
            <person name="Chan K."/>
            <person name="Rudner A.D."/>
            <person name="Beyer A.R."/>
            <person name="Chong R.A."/>
            <person name="Edgington N.P."/>
            <person name="Freise A.C."/>
            <person name="Garcia Costas A.M."/>
            <person name="Gibb B.P."/>
            <person name="Klyczek K.K."/>
            <person name="Swerdlow S.J."/>
            <person name="Garlena R.A."/>
            <person name="Russell D.A."/>
            <person name="Jacobs-Sera D."/>
            <person name="Hatfull G.F."/>
        </authorList>
    </citation>
    <scope>NUCLEOTIDE SEQUENCE</scope>
</reference>
<dbReference type="PANTHER" id="PTHR10629:SF52">
    <property type="entry name" value="DNA (CYTOSINE-5)-METHYLTRANSFERASE 1"/>
    <property type="match status" value="1"/>
</dbReference>
<evidence type="ECO:0000313" key="10">
    <source>
        <dbReference type="Proteomes" id="UP001200073"/>
    </source>
</evidence>
<dbReference type="EMBL" id="OL549191">
    <property type="protein sequence ID" value="UIW13462.1"/>
    <property type="molecule type" value="Genomic_DNA"/>
</dbReference>
<comment type="similarity">
    <text evidence="8">Belongs to the class I-like SAM-binding methyltransferase superfamily. C5-methyltransferase family.</text>
</comment>
<evidence type="ECO:0000256" key="2">
    <source>
        <dbReference type="ARBA" id="ARBA00022603"/>
    </source>
</evidence>
<evidence type="ECO:0000256" key="5">
    <source>
        <dbReference type="ARBA" id="ARBA00022691"/>
    </source>
</evidence>
<feature type="active site" evidence="8">
    <location>
        <position position="69"/>
    </location>
</feature>
<keyword evidence="4 8" id="KW-0808">Transferase</keyword>
<evidence type="ECO:0000256" key="6">
    <source>
        <dbReference type="ARBA" id="ARBA00023280"/>
    </source>
</evidence>
<evidence type="ECO:0000256" key="4">
    <source>
        <dbReference type="ARBA" id="ARBA00022679"/>
    </source>
</evidence>
<dbReference type="GO" id="GO:0032259">
    <property type="term" value="P:methylation"/>
    <property type="evidence" value="ECO:0007669"/>
    <property type="project" value="UniProtKB-KW"/>
</dbReference>
<dbReference type="KEGG" id="vg:77954134"/>
<dbReference type="PROSITE" id="PS51257">
    <property type="entry name" value="PROKAR_LIPOPROTEIN"/>
    <property type="match status" value="1"/>
</dbReference>
<keyword evidence="3" id="KW-1090">Inhibition of host innate immune response by virus</keyword>
<dbReference type="GO" id="GO:0052170">
    <property type="term" value="P:symbiont-mediated suppression of host innate immune response"/>
    <property type="evidence" value="ECO:0007669"/>
    <property type="project" value="UniProtKB-KW"/>
</dbReference>
<keyword evidence="7" id="KW-1258">Restriction-modification system evasion by virus</keyword>
<accession>A0AA48Y4S1</accession>
<evidence type="ECO:0000313" key="9">
    <source>
        <dbReference type="EMBL" id="UIW13462.1"/>
    </source>
</evidence>
<dbReference type="InterPro" id="IPR018117">
    <property type="entry name" value="C5_DNA_meth_AS"/>
</dbReference>
<dbReference type="PROSITE" id="PS00094">
    <property type="entry name" value="C5_MTASE_1"/>
    <property type="match status" value="1"/>
</dbReference>
<gene>
    <name evidence="9" type="primary">47</name>
    <name evidence="9" type="ORF">SEA_AMYEV_47</name>
</gene>
<evidence type="ECO:0000256" key="7">
    <source>
        <dbReference type="ARBA" id="ARBA00033479"/>
    </source>
</evidence>
<keyword evidence="3" id="KW-0945">Host-virus interaction</keyword>
<dbReference type="GO" id="GO:0099018">
    <property type="term" value="P:symbiont-mediated evasion of host restriction-modification system"/>
    <property type="evidence" value="ECO:0007669"/>
    <property type="project" value="UniProtKB-KW"/>
</dbReference>
<name>A0AA48Y4S1_9CAUD</name>
<organism evidence="9 10">
    <name type="scientific">Arthrobacter phage Amyev</name>
    <dbReference type="NCBI Taxonomy" id="2832315"/>
    <lineage>
        <taxon>Viruses</taxon>
        <taxon>Duplodnaviria</taxon>
        <taxon>Heunggongvirae</taxon>
        <taxon>Uroviricota</taxon>
        <taxon>Caudoviricetes</taxon>
        <taxon>Casidaviridae</taxon>
        <taxon>Yangvirus</taxon>
        <taxon>Yangvirus amyev</taxon>
    </lineage>
</organism>
<dbReference type="Gene3D" id="3.90.120.10">
    <property type="entry name" value="DNA Methylase, subunit A, domain 2"/>
    <property type="match status" value="1"/>
</dbReference>
<evidence type="ECO:0000256" key="3">
    <source>
        <dbReference type="ARBA" id="ARBA00022632"/>
    </source>
</evidence>
<dbReference type="InterPro" id="IPR050390">
    <property type="entry name" value="C5-Methyltransferase"/>
</dbReference>
<evidence type="ECO:0000256" key="8">
    <source>
        <dbReference type="PROSITE-ProRule" id="PRU01016"/>
    </source>
</evidence>
<keyword evidence="5 8" id="KW-0949">S-adenosyl-L-methionine</keyword>
<dbReference type="GO" id="GO:0003886">
    <property type="term" value="F:DNA (cytosine-5-)-methyltransferase activity"/>
    <property type="evidence" value="ECO:0007669"/>
    <property type="project" value="UniProtKB-EC"/>
</dbReference>
<dbReference type="Gene3D" id="3.40.50.150">
    <property type="entry name" value="Vaccinia Virus protein VP39"/>
    <property type="match status" value="1"/>
</dbReference>
<keyword evidence="10" id="KW-1185">Reference proteome</keyword>
<dbReference type="PANTHER" id="PTHR10629">
    <property type="entry name" value="CYTOSINE-SPECIFIC METHYLTRANSFERASE"/>
    <property type="match status" value="1"/>
</dbReference>
<dbReference type="EC" id="2.1.1.37" evidence="1"/>
<dbReference type="InterPro" id="IPR029063">
    <property type="entry name" value="SAM-dependent_MTases_sf"/>
</dbReference>
<proteinExistence type="inferred from homology"/>
<dbReference type="InterPro" id="IPR001525">
    <property type="entry name" value="C5_MeTfrase"/>
</dbReference>
<dbReference type="GeneID" id="77954134"/>
<keyword evidence="6" id="KW-0899">Viral immunoevasion</keyword>
<evidence type="ECO:0000256" key="1">
    <source>
        <dbReference type="ARBA" id="ARBA00011975"/>
    </source>
</evidence>
<dbReference type="SUPFAM" id="SSF53335">
    <property type="entry name" value="S-adenosyl-L-methionine-dependent methyltransferases"/>
    <property type="match status" value="1"/>
</dbReference>